<dbReference type="EMBL" id="CAMXCT020005536">
    <property type="protein sequence ID" value="CAL1165964.1"/>
    <property type="molecule type" value="Genomic_DNA"/>
</dbReference>
<dbReference type="Proteomes" id="UP001152797">
    <property type="component" value="Unassembled WGS sequence"/>
</dbReference>
<sequence>MLTANSVSRLTMITAMVIAALVACVSIALPRTSFAQSTATEAERDFIERQMRELAESTEVIAKTDDGERVAQLVEHPIFRYSDQPRDIYNATLWAWQLDGRPVVLQKIEAGIDHNDNTTPRWTHCLTSFSEHRVDVNWDGGRRYQSRKPGIEYRKIDNGPVPSDRLFVRRRQMKQLASRFAATITIDPSTGKVQEMRPLTTPLMEYTVSSDAPADGKPPLPTGAVFALAANGTNPDAYLVIDLHEPRAGAATWHYGAARMTICGLDLRLDKQTVWSVPFVEPVPTPFENWTFYYSVRDLQPK</sequence>
<dbReference type="EMBL" id="CAMXCT030005536">
    <property type="protein sequence ID" value="CAL4799901.1"/>
    <property type="molecule type" value="Genomic_DNA"/>
</dbReference>
<gene>
    <name evidence="1" type="ORF">C1SCF055_LOCUS37635</name>
</gene>
<proteinExistence type="predicted"/>
<dbReference type="AlphaFoldDB" id="A0A9P1DP48"/>
<dbReference type="EMBL" id="CAMXCT010005536">
    <property type="protein sequence ID" value="CAI4012589.1"/>
    <property type="molecule type" value="Genomic_DNA"/>
</dbReference>
<evidence type="ECO:0000313" key="1">
    <source>
        <dbReference type="EMBL" id="CAI4012589.1"/>
    </source>
</evidence>
<name>A0A9P1DP48_9DINO</name>
<accession>A0A9P1DP48</accession>
<organism evidence="1">
    <name type="scientific">Cladocopium goreaui</name>
    <dbReference type="NCBI Taxonomy" id="2562237"/>
    <lineage>
        <taxon>Eukaryota</taxon>
        <taxon>Sar</taxon>
        <taxon>Alveolata</taxon>
        <taxon>Dinophyceae</taxon>
        <taxon>Suessiales</taxon>
        <taxon>Symbiodiniaceae</taxon>
        <taxon>Cladocopium</taxon>
    </lineage>
</organism>
<evidence type="ECO:0000313" key="2">
    <source>
        <dbReference type="EMBL" id="CAL1165964.1"/>
    </source>
</evidence>
<evidence type="ECO:0000313" key="3">
    <source>
        <dbReference type="Proteomes" id="UP001152797"/>
    </source>
</evidence>
<keyword evidence="3" id="KW-1185">Reference proteome</keyword>
<protein>
    <submittedName>
        <fullName evidence="1">Uncharacterized protein</fullName>
    </submittedName>
</protein>
<comment type="caution">
    <text evidence="1">The sequence shown here is derived from an EMBL/GenBank/DDBJ whole genome shotgun (WGS) entry which is preliminary data.</text>
</comment>
<reference evidence="1" key="1">
    <citation type="submission" date="2022-10" db="EMBL/GenBank/DDBJ databases">
        <authorList>
            <person name="Chen Y."/>
            <person name="Dougan E. K."/>
            <person name="Chan C."/>
            <person name="Rhodes N."/>
            <person name="Thang M."/>
        </authorList>
    </citation>
    <scope>NUCLEOTIDE SEQUENCE</scope>
</reference>
<reference evidence="2" key="2">
    <citation type="submission" date="2024-04" db="EMBL/GenBank/DDBJ databases">
        <authorList>
            <person name="Chen Y."/>
            <person name="Shah S."/>
            <person name="Dougan E. K."/>
            <person name="Thang M."/>
            <person name="Chan C."/>
        </authorList>
    </citation>
    <scope>NUCLEOTIDE SEQUENCE [LARGE SCALE GENOMIC DNA]</scope>
</reference>